<evidence type="ECO:0000313" key="1">
    <source>
        <dbReference type="EMBL" id="MBP2257665.1"/>
    </source>
</evidence>
<keyword evidence="2" id="KW-1185">Reference proteome</keyword>
<reference evidence="1 2" key="1">
    <citation type="submission" date="2021-03" db="EMBL/GenBank/DDBJ databases">
        <title>Genomic Encyclopedia of Type Strains, Phase IV (KMG-IV): sequencing the most valuable type-strain genomes for metagenomic binning, comparative biology and taxonomic classification.</title>
        <authorList>
            <person name="Goeker M."/>
        </authorList>
    </citation>
    <scope>NUCLEOTIDE SEQUENCE [LARGE SCALE GENOMIC DNA]</scope>
    <source>
        <strain evidence="1 2">DSM 25790</strain>
    </source>
</reference>
<protein>
    <recommendedName>
        <fullName evidence="3">Aspartyl-phosphate phosphatase Spo0E family protein</fullName>
    </recommendedName>
</protein>
<proteinExistence type="predicted"/>
<dbReference type="InterPro" id="IPR037208">
    <property type="entry name" value="Spo0E-like_sf"/>
</dbReference>
<dbReference type="Proteomes" id="UP001519294">
    <property type="component" value="Unassembled WGS sequence"/>
</dbReference>
<evidence type="ECO:0008006" key="3">
    <source>
        <dbReference type="Google" id="ProtNLM"/>
    </source>
</evidence>
<dbReference type="InterPro" id="IPR018540">
    <property type="entry name" value="Spo0E-like"/>
</dbReference>
<dbReference type="EMBL" id="JAGIKX010000011">
    <property type="protein sequence ID" value="MBP2257665.1"/>
    <property type="molecule type" value="Genomic_DNA"/>
</dbReference>
<organism evidence="1 2">
    <name type="scientific">Virgibacillus alimentarius</name>
    <dbReference type="NCBI Taxonomy" id="698769"/>
    <lineage>
        <taxon>Bacteria</taxon>
        <taxon>Bacillati</taxon>
        <taxon>Bacillota</taxon>
        <taxon>Bacilli</taxon>
        <taxon>Bacillales</taxon>
        <taxon>Bacillaceae</taxon>
        <taxon>Virgibacillus</taxon>
    </lineage>
</organism>
<dbReference type="Pfam" id="PF09388">
    <property type="entry name" value="SpoOE-like"/>
    <property type="match status" value="1"/>
</dbReference>
<evidence type="ECO:0000313" key="2">
    <source>
        <dbReference type="Proteomes" id="UP001519294"/>
    </source>
</evidence>
<sequence length="56" mass="6900">MCNMTALRKKIEETRKMMYETYEKNPNDPEILFISQKLDVLLNKYDRLRKNTKKFK</sequence>
<dbReference type="Gene3D" id="4.10.280.10">
    <property type="entry name" value="Helix-loop-helix DNA-binding domain"/>
    <property type="match status" value="1"/>
</dbReference>
<name>A0ABS4S863_9BACI</name>
<dbReference type="InterPro" id="IPR036638">
    <property type="entry name" value="HLH_DNA-bd_sf"/>
</dbReference>
<accession>A0ABS4S863</accession>
<comment type="caution">
    <text evidence="1">The sequence shown here is derived from an EMBL/GenBank/DDBJ whole genome shotgun (WGS) entry which is preliminary data.</text>
</comment>
<dbReference type="SUPFAM" id="SSF140500">
    <property type="entry name" value="BAS1536-like"/>
    <property type="match status" value="1"/>
</dbReference>
<gene>
    <name evidence="1" type="ORF">J2Z81_001619</name>
</gene>